<evidence type="ECO:0000256" key="1">
    <source>
        <dbReference type="SAM" id="MobiDB-lite"/>
    </source>
</evidence>
<feature type="region of interest" description="Disordered" evidence="1">
    <location>
        <begin position="280"/>
        <end position="300"/>
    </location>
</feature>
<dbReference type="InterPro" id="IPR038740">
    <property type="entry name" value="BioF2-like_GNAT_dom"/>
</dbReference>
<organism evidence="3 4">
    <name type="scientific">Streptomyces griseus</name>
    <dbReference type="NCBI Taxonomy" id="1911"/>
    <lineage>
        <taxon>Bacteria</taxon>
        <taxon>Bacillati</taxon>
        <taxon>Actinomycetota</taxon>
        <taxon>Actinomycetes</taxon>
        <taxon>Kitasatosporales</taxon>
        <taxon>Streptomycetaceae</taxon>
        <taxon>Streptomyces</taxon>
    </lineage>
</organism>
<dbReference type="InterPro" id="IPR016181">
    <property type="entry name" value="Acyl_CoA_acyltransferase"/>
</dbReference>
<reference evidence="3 4" key="1">
    <citation type="submission" date="2018-06" db="EMBL/GenBank/DDBJ databases">
        <authorList>
            <consortium name="Pathogen Informatics"/>
            <person name="Doyle S."/>
        </authorList>
    </citation>
    <scope>NUCLEOTIDE SEQUENCE [LARGE SCALE GENOMIC DNA]</scope>
    <source>
        <strain evidence="3 4">NCTC7807</strain>
    </source>
</reference>
<dbReference type="EMBL" id="UHID01000005">
    <property type="protein sequence ID" value="SUP36423.1"/>
    <property type="molecule type" value="Genomic_DNA"/>
</dbReference>
<dbReference type="RefSeq" id="WP_100455970.1">
    <property type="nucleotide sequence ID" value="NZ_UHID01000005.1"/>
</dbReference>
<keyword evidence="3" id="KW-0808">Transferase</keyword>
<accession>A0A380NAR1</accession>
<gene>
    <name evidence="3" type="ORF">NCTC7807_02275</name>
</gene>
<protein>
    <submittedName>
        <fullName evidence="3">Acetyltransferase</fullName>
    </submittedName>
</protein>
<dbReference type="AlphaFoldDB" id="A0A380NAR1"/>
<dbReference type="InterPro" id="IPR000182">
    <property type="entry name" value="GNAT_dom"/>
</dbReference>
<evidence type="ECO:0000313" key="4">
    <source>
        <dbReference type="Proteomes" id="UP000254150"/>
    </source>
</evidence>
<feature type="domain" description="N-acetyltransferase" evidence="2">
    <location>
        <begin position="145"/>
        <end position="284"/>
    </location>
</feature>
<feature type="compositionally biased region" description="Gly residues" evidence="1">
    <location>
        <begin position="290"/>
        <end position="300"/>
    </location>
</feature>
<dbReference type="GO" id="GO:0016747">
    <property type="term" value="F:acyltransferase activity, transferring groups other than amino-acyl groups"/>
    <property type="evidence" value="ECO:0007669"/>
    <property type="project" value="InterPro"/>
</dbReference>
<dbReference type="Gene3D" id="3.40.630.30">
    <property type="match status" value="1"/>
</dbReference>
<name>A0A380NAR1_STRGR</name>
<evidence type="ECO:0000259" key="2">
    <source>
        <dbReference type="PROSITE" id="PS51186"/>
    </source>
</evidence>
<dbReference type="PROSITE" id="PS51186">
    <property type="entry name" value="GNAT"/>
    <property type="match status" value="1"/>
</dbReference>
<sequence>MDIPPRTDAPAAPSPGELRTYHDLRMRREARPDGPGAVVERVGESLRQTGGPDGWDGVVWSGLDVCGADAVIAAHVAHFAALGRSFEWKLYGHDRLRPAGGRPGEDAEGLAVRLRAAGFVAEPAESLMVAEAGRLEHRVPLPEGTRLHRLTRPEEADLVAEVHQAAFGDDRARTRAWVRDLLTDRADSSAVLVVLDGDRPLSAGRLEWDEGREFAGLWGGGTVPAARGLGLYRALVAERARIAAAQGVRWVQVDATDRSRPVLDRLGFGTLTTTTPYVWTPPAGRPPAVRGGGRTGPRLA</sequence>
<dbReference type="Proteomes" id="UP000254150">
    <property type="component" value="Unassembled WGS sequence"/>
</dbReference>
<proteinExistence type="predicted"/>
<feature type="region of interest" description="Disordered" evidence="1">
    <location>
        <begin position="1"/>
        <end position="21"/>
    </location>
</feature>
<dbReference type="GeneID" id="95071784"/>
<evidence type="ECO:0000313" key="3">
    <source>
        <dbReference type="EMBL" id="SUP36423.1"/>
    </source>
</evidence>
<feature type="compositionally biased region" description="Low complexity" evidence="1">
    <location>
        <begin position="280"/>
        <end position="289"/>
    </location>
</feature>
<dbReference type="SUPFAM" id="SSF55729">
    <property type="entry name" value="Acyl-CoA N-acyltransferases (Nat)"/>
    <property type="match status" value="1"/>
</dbReference>
<dbReference type="Pfam" id="PF13480">
    <property type="entry name" value="Acetyltransf_6"/>
    <property type="match status" value="1"/>
</dbReference>